<name>A0A2T6ZS17_TUBBO</name>
<organism evidence="1 2">
    <name type="scientific">Tuber borchii</name>
    <name type="common">White truffle</name>
    <dbReference type="NCBI Taxonomy" id="42251"/>
    <lineage>
        <taxon>Eukaryota</taxon>
        <taxon>Fungi</taxon>
        <taxon>Dikarya</taxon>
        <taxon>Ascomycota</taxon>
        <taxon>Pezizomycotina</taxon>
        <taxon>Pezizomycetes</taxon>
        <taxon>Pezizales</taxon>
        <taxon>Tuberaceae</taxon>
        <taxon>Tuber</taxon>
    </lineage>
</organism>
<gene>
    <name evidence="1" type="ORF">B9Z19DRAFT_88328</name>
</gene>
<comment type="caution">
    <text evidence="1">The sequence shown here is derived from an EMBL/GenBank/DDBJ whole genome shotgun (WGS) entry which is preliminary data.</text>
</comment>
<sequence length="208" mass="23447">MRAIMASILRSERTHQRKGDYNCPAGARIRANRVYTCPHEHYATTLGDSPQLYYYNIIGSFFFFFPQVTLPKPPSPDRLPKVSKSGITLIYLSYLIRSPDTNHHAKRVSSSILASQSHPHQDPFQHIRWVGYELINKAARRRSVPCGIDNRSLYLGGKEEAFVFSVLAGSRFMAVGGVREGQNGTSSTPAQGRGKYFAICRCRRVPRV</sequence>
<reference evidence="1 2" key="1">
    <citation type="submission" date="2017-04" db="EMBL/GenBank/DDBJ databases">
        <title>Draft genome sequence of Tuber borchii Vittad., a whitish edible truffle.</title>
        <authorList>
            <consortium name="DOE Joint Genome Institute"/>
            <person name="Murat C."/>
            <person name="Kuo A."/>
            <person name="Barry K.W."/>
            <person name="Clum A."/>
            <person name="Dockter R.B."/>
            <person name="Fauchery L."/>
            <person name="Iotti M."/>
            <person name="Kohler A."/>
            <person name="Labutti K."/>
            <person name="Lindquist E.A."/>
            <person name="Lipzen A."/>
            <person name="Ohm R.A."/>
            <person name="Wang M."/>
            <person name="Grigoriev I.V."/>
            <person name="Zambonelli A."/>
            <person name="Martin F.M."/>
        </authorList>
    </citation>
    <scope>NUCLEOTIDE SEQUENCE [LARGE SCALE GENOMIC DNA]</scope>
    <source>
        <strain evidence="1 2">Tbo3840</strain>
    </source>
</reference>
<dbReference type="AlphaFoldDB" id="A0A2T6ZS17"/>
<proteinExistence type="predicted"/>
<dbReference type="Proteomes" id="UP000244722">
    <property type="component" value="Unassembled WGS sequence"/>
</dbReference>
<evidence type="ECO:0000313" key="2">
    <source>
        <dbReference type="Proteomes" id="UP000244722"/>
    </source>
</evidence>
<keyword evidence="2" id="KW-1185">Reference proteome</keyword>
<accession>A0A2T6ZS17</accession>
<evidence type="ECO:0000313" key="1">
    <source>
        <dbReference type="EMBL" id="PUU78282.1"/>
    </source>
</evidence>
<protein>
    <submittedName>
        <fullName evidence="1">Uncharacterized protein</fullName>
    </submittedName>
</protein>
<dbReference type="EMBL" id="NESQ01000125">
    <property type="protein sequence ID" value="PUU78282.1"/>
    <property type="molecule type" value="Genomic_DNA"/>
</dbReference>